<dbReference type="Proteomes" id="UP001233172">
    <property type="component" value="Unassembled WGS sequence"/>
</dbReference>
<sequence length="120" mass="13761">YTNYLYRRYKMEPTLIGNRLVYNRRSSSIFKRKMYPMCGVIDFLHVCKGRSFLEPLFDKVTRIPTCQRINGLGKRGLTGRVGCFVNFKFIACVTGSAVPGSRRSTMECEVAPVLVHDRLS</sequence>
<evidence type="ECO:0000313" key="1">
    <source>
        <dbReference type="EMBL" id="KAK0054294.1"/>
    </source>
</evidence>
<keyword evidence="2" id="KW-1185">Reference proteome</keyword>
<evidence type="ECO:0000313" key="2">
    <source>
        <dbReference type="Proteomes" id="UP001233172"/>
    </source>
</evidence>
<accession>A0AAD8BI96</accession>
<proteinExistence type="predicted"/>
<protein>
    <submittedName>
        <fullName evidence="1">Uncharacterized protein</fullName>
    </submittedName>
</protein>
<reference evidence="1" key="1">
    <citation type="journal article" date="2023" name="PLoS Negl. Trop. Dis.">
        <title>A genome sequence for Biomphalaria pfeifferi, the major vector snail for the human-infecting parasite Schistosoma mansoni.</title>
        <authorList>
            <person name="Bu L."/>
            <person name="Lu L."/>
            <person name="Laidemitt M.R."/>
            <person name="Zhang S.M."/>
            <person name="Mutuku M."/>
            <person name="Mkoji G."/>
            <person name="Steinauer M."/>
            <person name="Loker E.S."/>
        </authorList>
    </citation>
    <scope>NUCLEOTIDE SEQUENCE</scope>
    <source>
        <strain evidence="1">KasaAsao</strain>
    </source>
</reference>
<organism evidence="1 2">
    <name type="scientific">Biomphalaria pfeifferi</name>
    <name type="common">Bloodfluke planorb</name>
    <name type="synonym">Freshwater snail</name>
    <dbReference type="NCBI Taxonomy" id="112525"/>
    <lineage>
        <taxon>Eukaryota</taxon>
        <taxon>Metazoa</taxon>
        <taxon>Spiralia</taxon>
        <taxon>Lophotrochozoa</taxon>
        <taxon>Mollusca</taxon>
        <taxon>Gastropoda</taxon>
        <taxon>Heterobranchia</taxon>
        <taxon>Euthyneura</taxon>
        <taxon>Panpulmonata</taxon>
        <taxon>Hygrophila</taxon>
        <taxon>Lymnaeoidea</taxon>
        <taxon>Planorbidae</taxon>
        <taxon>Biomphalaria</taxon>
    </lineage>
</organism>
<gene>
    <name evidence="1" type="ORF">Bpfe_016358</name>
</gene>
<dbReference type="AlphaFoldDB" id="A0AAD8BI96"/>
<feature type="non-terminal residue" evidence="1">
    <location>
        <position position="1"/>
    </location>
</feature>
<name>A0AAD8BI96_BIOPF</name>
<comment type="caution">
    <text evidence="1">The sequence shown here is derived from an EMBL/GenBank/DDBJ whole genome shotgun (WGS) entry which is preliminary data.</text>
</comment>
<reference evidence="1" key="2">
    <citation type="submission" date="2023-04" db="EMBL/GenBank/DDBJ databases">
        <authorList>
            <person name="Bu L."/>
            <person name="Lu L."/>
            <person name="Laidemitt M.R."/>
            <person name="Zhang S.M."/>
            <person name="Mutuku M."/>
            <person name="Mkoji G."/>
            <person name="Steinauer M."/>
            <person name="Loker E.S."/>
        </authorList>
    </citation>
    <scope>NUCLEOTIDE SEQUENCE</scope>
    <source>
        <strain evidence="1">KasaAsao</strain>
        <tissue evidence="1">Whole Snail</tissue>
    </source>
</reference>
<dbReference type="EMBL" id="JASAOG010000079">
    <property type="protein sequence ID" value="KAK0054294.1"/>
    <property type="molecule type" value="Genomic_DNA"/>
</dbReference>